<reference evidence="1" key="1">
    <citation type="submission" date="2021-02" db="EMBL/GenBank/DDBJ databases">
        <authorList>
            <person name="Dougan E. K."/>
            <person name="Rhodes N."/>
            <person name="Thang M."/>
            <person name="Chan C."/>
        </authorList>
    </citation>
    <scope>NUCLEOTIDE SEQUENCE</scope>
</reference>
<organism evidence="1 2">
    <name type="scientific">Symbiodinium necroappetens</name>
    <dbReference type="NCBI Taxonomy" id="1628268"/>
    <lineage>
        <taxon>Eukaryota</taxon>
        <taxon>Sar</taxon>
        <taxon>Alveolata</taxon>
        <taxon>Dinophyceae</taxon>
        <taxon>Suessiales</taxon>
        <taxon>Symbiodiniaceae</taxon>
        <taxon>Symbiodinium</taxon>
    </lineage>
</organism>
<sequence length="76" mass="8472">LDLTAYNTFQKKAHDHRQGLYQAMGDMSADVHKDGQANFGDIMQRSAGEVPIPPTLARKLKDTEWYAGDPFHGVVL</sequence>
<dbReference type="OrthoDB" id="5673at2759"/>
<evidence type="ECO:0000313" key="1">
    <source>
        <dbReference type="EMBL" id="CAE7293836.1"/>
    </source>
</evidence>
<accession>A0A812NEM2</accession>
<dbReference type="AlphaFoldDB" id="A0A812NEM2"/>
<protein>
    <submittedName>
        <fullName evidence="1">Uncharacterized protein</fullName>
    </submittedName>
</protein>
<dbReference type="Proteomes" id="UP000601435">
    <property type="component" value="Unassembled WGS sequence"/>
</dbReference>
<feature type="non-terminal residue" evidence="1">
    <location>
        <position position="76"/>
    </location>
</feature>
<evidence type="ECO:0000313" key="2">
    <source>
        <dbReference type="Proteomes" id="UP000601435"/>
    </source>
</evidence>
<proteinExistence type="predicted"/>
<keyword evidence="2" id="KW-1185">Reference proteome</keyword>
<name>A0A812NEM2_9DINO</name>
<dbReference type="EMBL" id="CAJNJA010012316">
    <property type="protein sequence ID" value="CAE7293836.1"/>
    <property type="molecule type" value="Genomic_DNA"/>
</dbReference>
<gene>
    <name evidence="1" type="ORF">SNEC2469_LOCUS7207</name>
</gene>
<comment type="caution">
    <text evidence="1">The sequence shown here is derived from an EMBL/GenBank/DDBJ whole genome shotgun (WGS) entry which is preliminary data.</text>
</comment>
<feature type="non-terminal residue" evidence="1">
    <location>
        <position position="1"/>
    </location>
</feature>